<evidence type="ECO:0000256" key="1">
    <source>
        <dbReference type="ARBA" id="ARBA00023186"/>
    </source>
</evidence>
<proteinExistence type="predicted"/>
<dbReference type="InterPro" id="IPR036034">
    <property type="entry name" value="PDZ_sf"/>
</dbReference>
<dbReference type="EMBL" id="FLRD01000070">
    <property type="protein sequence ID" value="SBT34353.1"/>
    <property type="molecule type" value="Genomic_DNA"/>
</dbReference>
<name>A0A1A8YT32_PLAOA</name>
<dbReference type="Gene3D" id="6.10.140.1710">
    <property type="match status" value="1"/>
</dbReference>
<evidence type="ECO:0000313" key="5">
    <source>
        <dbReference type="Proteomes" id="UP000078550"/>
    </source>
</evidence>
<feature type="domain" description="Nas2 N-terminal" evidence="2">
    <location>
        <begin position="7"/>
        <end position="86"/>
    </location>
</feature>
<organism evidence="4 5">
    <name type="scientific">Plasmodium ovale wallikeri</name>
    <dbReference type="NCBI Taxonomy" id="864142"/>
    <lineage>
        <taxon>Eukaryota</taxon>
        <taxon>Sar</taxon>
        <taxon>Alveolata</taxon>
        <taxon>Apicomplexa</taxon>
        <taxon>Aconoidasida</taxon>
        <taxon>Haemosporida</taxon>
        <taxon>Plasmodiidae</taxon>
        <taxon>Plasmodium</taxon>
        <taxon>Plasmodium (Plasmodium)</taxon>
    </lineage>
</organism>
<dbReference type="Gene3D" id="2.30.42.10">
    <property type="match status" value="1"/>
</dbReference>
<dbReference type="PANTHER" id="PTHR12651:SF1">
    <property type="entry name" value="26S PROTEASOME NON-ATPASE REGULATORY SUBUNIT 9"/>
    <property type="match status" value="1"/>
</dbReference>
<dbReference type="GO" id="GO:0000502">
    <property type="term" value="C:proteasome complex"/>
    <property type="evidence" value="ECO:0007669"/>
    <property type="project" value="UniProtKB-KW"/>
</dbReference>
<evidence type="ECO:0000313" key="4">
    <source>
        <dbReference type="EMBL" id="SBT34805.1"/>
    </source>
</evidence>
<dbReference type="GO" id="GO:0070682">
    <property type="term" value="P:proteasome regulatory particle assembly"/>
    <property type="evidence" value="ECO:0007669"/>
    <property type="project" value="InterPro"/>
</dbReference>
<reference evidence="4" key="2">
    <citation type="submission" date="2016-05" db="EMBL/GenBank/DDBJ databases">
        <authorList>
            <person name="Lavstsen T."/>
            <person name="Jespersen J.S."/>
        </authorList>
    </citation>
    <scope>NUCLEOTIDE SEQUENCE [LARGE SCALE GENOMIC DNA]</scope>
</reference>
<keyword evidence="6" id="KW-1185">Reference proteome</keyword>
<evidence type="ECO:0000313" key="3">
    <source>
        <dbReference type="EMBL" id="SBT34353.1"/>
    </source>
</evidence>
<dbReference type="EMBL" id="FLRE01000085">
    <property type="protein sequence ID" value="SBT34805.1"/>
    <property type="molecule type" value="Genomic_DNA"/>
</dbReference>
<protein>
    <submittedName>
        <fullName evidence="4">Proteasome regulatory protein, putative</fullName>
    </submittedName>
</protein>
<dbReference type="PANTHER" id="PTHR12651">
    <property type="entry name" value="26S PROTEASOME NON-ATPASE REGULATORY SUBUNIT 9"/>
    <property type="match status" value="1"/>
</dbReference>
<accession>A0A1A8YT32</accession>
<keyword evidence="1" id="KW-0143">Chaperone</keyword>
<gene>
    <name evidence="3" type="ORF">POVWA1_021880</name>
    <name evidence="4" type="ORF">POVWA2_021750</name>
</gene>
<reference evidence="5 6" key="1">
    <citation type="submission" date="2016-05" db="EMBL/GenBank/DDBJ databases">
        <authorList>
            <person name="Naeem Raeece"/>
        </authorList>
    </citation>
    <scope>NUCLEOTIDE SEQUENCE [LARGE SCALE GENOMIC DNA]</scope>
</reference>
<dbReference type="GO" id="GO:0005634">
    <property type="term" value="C:nucleus"/>
    <property type="evidence" value="ECO:0007669"/>
    <property type="project" value="TreeGrafter"/>
</dbReference>
<keyword evidence="4" id="KW-0647">Proteasome</keyword>
<dbReference type="Pfam" id="PF18265">
    <property type="entry name" value="Nas2_N"/>
    <property type="match status" value="1"/>
</dbReference>
<dbReference type="SUPFAM" id="SSF50156">
    <property type="entry name" value="PDZ domain-like"/>
    <property type="match status" value="1"/>
</dbReference>
<dbReference type="Proteomes" id="UP000078555">
    <property type="component" value="Unassembled WGS sequence"/>
</dbReference>
<dbReference type="InterPro" id="IPR035269">
    <property type="entry name" value="PSMD9"/>
</dbReference>
<dbReference type="GO" id="GO:0005737">
    <property type="term" value="C:cytoplasm"/>
    <property type="evidence" value="ECO:0007669"/>
    <property type="project" value="TreeGrafter"/>
</dbReference>
<sequence length="235" mass="27232">MDLNRFRELVKRREDIENEINENLNFLEKPENKNIGMDGKLVDAEGFPRNDIDIYSIRVARNKIICLKNDYLDVNKEIEEYLHTVHNSQPVIRVERNRMGNVNGNTPTLINDVTNGNNIHGLDTKQEQTELTIEEIVELAKRNVFAEVDEIVENSPSHKAGLRINDHIFQFGDVKKEEKDNNTNVDMLNLISNFMKNSPSKIEIKIVRENKIYVYHIFPEKTSNGLYIGCHLTPT</sequence>
<dbReference type="InterPro" id="IPR040815">
    <property type="entry name" value="Nas2_N"/>
</dbReference>
<evidence type="ECO:0000313" key="6">
    <source>
        <dbReference type="Proteomes" id="UP000078555"/>
    </source>
</evidence>
<evidence type="ECO:0000259" key="2">
    <source>
        <dbReference type="Pfam" id="PF18265"/>
    </source>
</evidence>
<dbReference type="Proteomes" id="UP000078550">
    <property type="component" value="Unassembled WGS sequence"/>
</dbReference>
<dbReference type="AlphaFoldDB" id="A0A1A8YT32"/>